<comment type="caution">
    <text evidence="1">The sequence shown here is derived from an EMBL/GenBank/DDBJ whole genome shotgun (WGS) entry which is preliminary data.</text>
</comment>
<keyword evidence="2" id="KW-1185">Reference proteome</keyword>
<evidence type="ECO:0000313" key="2">
    <source>
        <dbReference type="Proteomes" id="UP001150603"/>
    </source>
</evidence>
<name>A0ACC1IZJ3_9FUNG</name>
<dbReference type="Proteomes" id="UP001150603">
    <property type="component" value="Unassembled WGS sequence"/>
</dbReference>
<dbReference type="EMBL" id="JANBPW010005870">
    <property type="protein sequence ID" value="KAJ1931707.1"/>
    <property type="molecule type" value="Genomic_DNA"/>
</dbReference>
<organism evidence="1 2">
    <name type="scientific">Linderina macrospora</name>
    <dbReference type="NCBI Taxonomy" id="4868"/>
    <lineage>
        <taxon>Eukaryota</taxon>
        <taxon>Fungi</taxon>
        <taxon>Fungi incertae sedis</taxon>
        <taxon>Zoopagomycota</taxon>
        <taxon>Kickxellomycotina</taxon>
        <taxon>Kickxellomycetes</taxon>
        <taxon>Kickxellales</taxon>
        <taxon>Kickxellaceae</taxon>
        <taxon>Linderina</taxon>
    </lineage>
</organism>
<evidence type="ECO:0000313" key="1">
    <source>
        <dbReference type="EMBL" id="KAJ1931707.1"/>
    </source>
</evidence>
<protein>
    <submittedName>
        <fullName evidence="1">Uncharacterized protein</fullName>
    </submittedName>
</protein>
<accession>A0ACC1IZJ3</accession>
<proteinExistence type="predicted"/>
<gene>
    <name evidence="1" type="ORF">FBU59_006622</name>
</gene>
<sequence length="168" mass="19266">MHQTADRITEFDANVDGPTTMEWIDEVNANLQFYIDVGVPKTAIISAIRRRMTGEVKQVVGYRKFEHLSHLGILLMEAFPQERFEMRAREKLGKLSTFNELPAYMIAPIGMNLLHRAEMNDTHCILLADTLSRLDTQAWYATGISPYMATTANIESLLTTFQQHYKKQ</sequence>
<reference evidence="1" key="1">
    <citation type="submission" date="2022-07" db="EMBL/GenBank/DDBJ databases">
        <title>Phylogenomic reconstructions and comparative analyses of Kickxellomycotina fungi.</title>
        <authorList>
            <person name="Reynolds N.K."/>
            <person name="Stajich J.E."/>
            <person name="Barry K."/>
            <person name="Grigoriev I.V."/>
            <person name="Crous P."/>
            <person name="Smith M.E."/>
        </authorList>
    </citation>
    <scope>NUCLEOTIDE SEQUENCE</scope>
    <source>
        <strain evidence="1">NRRL 5244</strain>
    </source>
</reference>